<dbReference type="InterPro" id="IPR036465">
    <property type="entry name" value="vWFA_dom_sf"/>
</dbReference>
<dbReference type="Gene3D" id="3.40.50.410">
    <property type="entry name" value="von Willebrand factor, type A domain"/>
    <property type="match status" value="1"/>
</dbReference>
<comment type="caution">
    <text evidence="5">The sequence shown here is derived from an EMBL/GenBank/DDBJ whole genome shotgun (WGS) entry which is preliminary data.</text>
</comment>
<keyword evidence="2" id="KW-1133">Transmembrane helix</keyword>
<dbReference type="CDD" id="cd00198">
    <property type="entry name" value="vWFA"/>
    <property type="match status" value="1"/>
</dbReference>
<sequence>MRRLVALLATALGLVLITPAPTATADEPDPISPATTHLYSCLQTAHSVSVLFVLDKSGSLSLPDKDPEGLRYDGLTTALTGLSGIHRSDGERIDVEAAIAGFSDSYLPAAEVAPWQRINGDDHATVIAQMVERARTRLTPQGGTDFQQALEGGHADFDLAHRSSDCRIMFWFTDGEFTTAKGKDLVDDGEAVAGPLIEQARAEMCAPTTGVIDRLRAAGVVVLGIQLGPAAADLKRMSIGILDDTTCGTWPIPDGWAPGGYLQVDDAANLNWVFSRMNDLATGCTPTPGNHIDAGIGRMMVRIPRAAVVTPVPETETVTLTAPDGQPLTFTVPGEHNIGAYRVETSHDAGQLGVRVTLPAETTPGAWQVTEPADQGTPTFCVWSDLTLTPDPDQPPLTATESGRIRAVATRPDGSVADLGVYRDVTLTARVTTAHGDVLEAPARIDGGSVVIDVTPGELDPRLDVAVTATPTTGSGLVLAPVTAAWSVPVRSDSFPSILPTDRLDLGTIIRTDTGRATLTLTGAKLGPSSVCLASGGEFTGPVADESSRLDLPEGCIDLQPGEQRTVEVSFTPGQQAVGAGRSSLTVTLTSAASAGQEAQDVTFQLPVTWYQTVPVNLATFTLTFLLLTAASVLLMGAAVWLAMFLTTKFTTKGLRHTQADIRITPTGFDLIQPSDAAPERPHSSRPGSRRSTTRDQLFDDLRPLIPLNPRIIKVPGVTLRAYTPLFPGQSPRFTAYVPDTHLIESNSSEVGLDGGHRVPVTPGLAMLVLVTASIADVVASPPGGPLRATLHIITTNTRLTPQDMSRAVQGLRYSSYLESWQKTHRPHHDTTDTPSTTQRNRPFTRRRPQGE</sequence>
<name>A0A3P1WP88_9ACTN</name>
<evidence type="ECO:0000256" key="3">
    <source>
        <dbReference type="SAM" id="SignalP"/>
    </source>
</evidence>
<dbReference type="PROSITE" id="PS50234">
    <property type="entry name" value="VWFA"/>
    <property type="match status" value="1"/>
</dbReference>
<dbReference type="EMBL" id="RQYT01000062">
    <property type="protein sequence ID" value="RRD47627.1"/>
    <property type="molecule type" value="Genomic_DNA"/>
</dbReference>
<evidence type="ECO:0000259" key="4">
    <source>
        <dbReference type="PROSITE" id="PS50234"/>
    </source>
</evidence>
<evidence type="ECO:0000313" key="5">
    <source>
        <dbReference type="EMBL" id="RRD47627.1"/>
    </source>
</evidence>
<dbReference type="RefSeq" id="WP_125229230.1">
    <property type="nucleotide sequence ID" value="NZ_RQYT01000062.1"/>
</dbReference>
<keyword evidence="2" id="KW-0812">Transmembrane</keyword>
<proteinExistence type="predicted"/>
<feature type="transmembrane region" description="Helical" evidence="2">
    <location>
        <begin position="621"/>
        <end position="646"/>
    </location>
</feature>
<protein>
    <recommendedName>
        <fullName evidence="4">VWFA domain-containing protein</fullName>
    </recommendedName>
</protein>
<organism evidence="5 6">
    <name type="scientific">Arachnia propionica</name>
    <dbReference type="NCBI Taxonomy" id="1750"/>
    <lineage>
        <taxon>Bacteria</taxon>
        <taxon>Bacillati</taxon>
        <taxon>Actinomycetota</taxon>
        <taxon>Actinomycetes</taxon>
        <taxon>Propionibacteriales</taxon>
        <taxon>Propionibacteriaceae</taxon>
        <taxon>Arachnia</taxon>
    </lineage>
</organism>
<dbReference type="Proteomes" id="UP000280935">
    <property type="component" value="Unassembled WGS sequence"/>
</dbReference>
<dbReference type="AlphaFoldDB" id="A0A3P1WP88"/>
<keyword evidence="3" id="KW-0732">Signal</keyword>
<evidence type="ECO:0000313" key="6">
    <source>
        <dbReference type="Proteomes" id="UP000280935"/>
    </source>
</evidence>
<feature type="domain" description="VWFA" evidence="4">
    <location>
        <begin position="49"/>
        <end position="277"/>
    </location>
</feature>
<gene>
    <name evidence="5" type="ORF">EII35_14775</name>
</gene>
<feature type="signal peptide" evidence="3">
    <location>
        <begin position="1"/>
        <end position="25"/>
    </location>
</feature>
<dbReference type="OrthoDB" id="4424690at2"/>
<feature type="compositionally biased region" description="Basic residues" evidence="1">
    <location>
        <begin position="843"/>
        <end position="852"/>
    </location>
</feature>
<evidence type="ECO:0000256" key="2">
    <source>
        <dbReference type="SAM" id="Phobius"/>
    </source>
</evidence>
<reference evidence="5 6" key="1">
    <citation type="submission" date="2018-11" db="EMBL/GenBank/DDBJ databases">
        <title>Genomes From Bacteria Associated with the Canine Oral Cavity: a Test Case for Automated Genome-Based Taxonomic Assignment.</title>
        <authorList>
            <person name="Coil D.A."/>
            <person name="Jospin G."/>
            <person name="Darling A.E."/>
            <person name="Wallis C."/>
            <person name="Davis I.J."/>
            <person name="Harris S."/>
            <person name="Eisen J.A."/>
            <person name="Holcombe L.J."/>
            <person name="O'Flynn C."/>
        </authorList>
    </citation>
    <scope>NUCLEOTIDE SEQUENCE [LARGE SCALE GENOMIC DNA]</scope>
    <source>
        <strain evidence="5 6">OH2822_COT-296</strain>
    </source>
</reference>
<evidence type="ECO:0000256" key="1">
    <source>
        <dbReference type="SAM" id="MobiDB-lite"/>
    </source>
</evidence>
<feature type="region of interest" description="Disordered" evidence="1">
    <location>
        <begin position="822"/>
        <end position="852"/>
    </location>
</feature>
<feature type="region of interest" description="Disordered" evidence="1">
    <location>
        <begin position="669"/>
        <end position="696"/>
    </location>
</feature>
<dbReference type="InterPro" id="IPR002035">
    <property type="entry name" value="VWF_A"/>
</dbReference>
<dbReference type="SUPFAM" id="SSF53300">
    <property type="entry name" value="vWA-like"/>
    <property type="match status" value="1"/>
</dbReference>
<accession>A0A3P1WP88</accession>
<keyword evidence="2" id="KW-0472">Membrane</keyword>
<feature type="chain" id="PRO_5018034032" description="VWFA domain-containing protein" evidence="3">
    <location>
        <begin position="26"/>
        <end position="852"/>
    </location>
</feature>